<sequence length="208" mass="23681">MYHVNKRKKEESQKFEFFDRLESAQFNIKLPPPVDEYYAVKEKASSAGWVPGQGKPSQESDKNTPGRMLGQALMKRAIADIPLIQHMQREAQGMYRLHGKNMCSEVQWRTFQGAEAMVSGEVDEVRAEAEEIEPGWGGMIWRQAAQYHGMLKQHQQQAAAKAKAEQIKKQGQPKVLTVEEQKAKADRVAKELLEQEMRENKGKGGKKK</sequence>
<dbReference type="GO" id="GO:0031207">
    <property type="term" value="C:Sec62/Sec63 complex"/>
    <property type="evidence" value="ECO:0007669"/>
    <property type="project" value="InterPro"/>
</dbReference>
<feature type="region of interest" description="Disordered" evidence="1">
    <location>
        <begin position="161"/>
        <end position="181"/>
    </location>
</feature>
<organism evidence="2 3">
    <name type="scientific">Triparma retinervis</name>
    <dbReference type="NCBI Taxonomy" id="2557542"/>
    <lineage>
        <taxon>Eukaryota</taxon>
        <taxon>Sar</taxon>
        <taxon>Stramenopiles</taxon>
        <taxon>Ochrophyta</taxon>
        <taxon>Bolidophyceae</taxon>
        <taxon>Parmales</taxon>
        <taxon>Triparmaceae</taxon>
        <taxon>Triparma</taxon>
    </lineage>
</organism>
<dbReference type="PANTHER" id="PTHR28229">
    <property type="entry name" value="TRANSLOCATION PROTEIN SEC66"/>
    <property type="match status" value="1"/>
</dbReference>
<dbReference type="Pfam" id="PF09802">
    <property type="entry name" value="Sec66"/>
    <property type="match status" value="1"/>
</dbReference>
<protein>
    <submittedName>
        <fullName evidence="2">Uncharacterized protein</fullName>
    </submittedName>
</protein>
<proteinExistence type="predicted"/>
<dbReference type="InterPro" id="IPR018624">
    <property type="entry name" value="Sec66"/>
</dbReference>
<keyword evidence="3" id="KW-1185">Reference proteome</keyword>
<gene>
    <name evidence="2" type="ORF">TrRE_jg5052</name>
</gene>
<dbReference type="AlphaFoldDB" id="A0A9W7F9N3"/>
<name>A0A9W7F9N3_9STRA</name>
<dbReference type="EMBL" id="BRXZ01000270">
    <property type="protein sequence ID" value="GMI08590.1"/>
    <property type="molecule type" value="Genomic_DNA"/>
</dbReference>
<dbReference type="OrthoDB" id="73168at2759"/>
<accession>A0A9W7F9N3</accession>
<evidence type="ECO:0000313" key="3">
    <source>
        <dbReference type="Proteomes" id="UP001165082"/>
    </source>
</evidence>
<comment type="caution">
    <text evidence="2">The sequence shown here is derived from an EMBL/GenBank/DDBJ whole genome shotgun (WGS) entry which is preliminary data.</text>
</comment>
<evidence type="ECO:0000256" key="1">
    <source>
        <dbReference type="SAM" id="MobiDB-lite"/>
    </source>
</evidence>
<reference evidence="2" key="1">
    <citation type="submission" date="2022-07" db="EMBL/GenBank/DDBJ databases">
        <title>Genome analysis of Parmales, a sister group of diatoms, reveals the evolutionary specialization of diatoms from phago-mixotrophs to photoautotrophs.</title>
        <authorList>
            <person name="Ban H."/>
            <person name="Sato S."/>
            <person name="Yoshikawa S."/>
            <person name="Kazumasa Y."/>
            <person name="Nakamura Y."/>
            <person name="Ichinomiya M."/>
            <person name="Saitoh K."/>
            <person name="Sato N."/>
            <person name="Blanc-Mathieu R."/>
            <person name="Endo H."/>
            <person name="Kuwata A."/>
            <person name="Ogata H."/>
        </authorList>
    </citation>
    <scope>NUCLEOTIDE SEQUENCE</scope>
</reference>
<dbReference type="Proteomes" id="UP001165082">
    <property type="component" value="Unassembled WGS sequence"/>
</dbReference>
<dbReference type="GO" id="GO:0031204">
    <property type="term" value="P:post-translational protein targeting to membrane, translocation"/>
    <property type="evidence" value="ECO:0007669"/>
    <property type="project" value="InterPro"/>
</dbReference>
<feature type="region of interest" description="Disordered" evidence="1">
    <location>
        <begin position="46"/>
        <end position="65"/>
    </location>
</feature>
<evidence type="ECO:0000313" key="2">
    <source>
        <dbReference type="EMBL" id="GMI08590.1"/>
    </source>
</evidence>
<dbReference type="PANTHER" id="PTHR28229:SF1">
    <property type="entry name" value="TRANSLOCATION PROTEIN SEC66"/>
    <property type="match status" value="1"/>
</dbReference>